<proteinExistence type="predicted"/>
<gene>
    <name evidence="1" type="ORF">LPLAT_LOCUS9533</name>
</gene>
<protein>
    <recommendedName>
        <fullName evidence="3">Transposase</fullName>
    </recommendedName>
</protein>
<sequence>MLFVHLHWLTAKCPYTEQQIIDDIEEWVSADIDGHKKQLDERISNRVLDRVFTTWYKGESEGSLSFKKYCDDYARWGTSGGGGPKVELDGQTYRSKWTWATAHAMDATTGQLLPDYDLYSQALKER</sequence>
<organism evidence="1 2">
    <name type="scientific">Lasius platythorax</name>
    <dbReference type="NCBI Taxonomy" id="488582"/>
    <lineage>
        <taxon>Eukaryota</taxon>
        <taxon>Metazoa</taxon>
        <taxon>Ecdysozoa</taxon>
        <taxon>Arthropoda</taxon>
        <taxon>Hexapoda</taxon>
        <taxon>Insecta</taxon>
        <taxon>Pterygota</taxon>
        <taxon>Neoptera</taxon>
        <taxon>Endopterygota</taxon>
        <taxon>Hymenoptera</taxon>
        <taxon>Apocrita</taxon>
        <taxon>Aculeata</taxon>
        <taxon>Formicoidea</taxon>
        <taxon>Formicidae</taxon>
        <taxon>Formicinae</taxon>
        <taxon>Lasius</taxon>
        <taxon>Lasius</taxon>
    </lineage>
</organism>
<evidence type="ECO:0000313" key="1">
    <source>
        <dbReference type="EMBL" id="CAL1672627.1"/>
    </source>
</evidence>
<dbReference type="Proteomes" id="UP001497644">
    <property type="component" value="Unassembled WGS sequence"/>
</dbReference>
<accession>A0AAV2MZF8</accession>
<comment type="caution">
    <text evidence="1">The sequence shown here is derived from an EMBL/GenBank/DDBJ whole genome shotgun (WGS) entry which is preliminary data.</text>
</comment>
<evidence type="ECO:0008006" key="3">
    <source>
        <dbReference type="Google" id="ProtNLM"/>
    </source>
</evidence>
<dbReference type="EMBL" id="CAXIPU020000751">
    <property type="protein sequence ID" value="CAL1672627.1"/>
    <property type="molecule type" value="Genomic_DNA"/>
</dbReference>
<keyword evidence="2" id="KW-1185">Reference proteome</keyword>
<dbReference type="AlphaFoldDB" id="A0AAV2MZF8"/>
<name>A0AAV2MZF8_9HYME</name>
<evidence type="ECO:0000313" key="2">
    <source>
        <dbReference type="Proteomes" id="UP001497644"/>
    </source>
</evidence>
<reference evidence="1" key="1">
    <citation type="submission" date="2024-04" db="EMBL/GenBank/DDBJ databases">
        <authorList>
            <consortium name="Molecular Ecology Group"/>
        </authorList>
    </citation>
    <scope>NUCLEOTIDE SEQUENCE</scope>
</reference>